<dbReference type="Gene3D" id="3.30.1330.80">
    <property type="entry name" value="Hypothetical protein, similar to alpha- acetolactate decarboxylase, domain 2"/>
    <property type="match status" value="1"/>
</dbReference>
<dbReference type="PROSITE" id="PS51742">
    <property type="entry name" value="PPC"/>
    <property type="match status" value="1"/>
</dbReference>
<dbReference type="PANTHER" id="PTHR34988">
    <property type="entry name" value="PROTEIN, PUTATIVE-RELATED"/>
    <property type="match status" value="1"/>
</dbReference>
<dbReference type="AlphaFoldDB" id="A0A7X2P8V1"/>
<dbReference type="EMBL" id="VUMV01000005">
    <property type="protein sequence ID" value="MST82205.1"/>
    <property type="molecule type" value="Genomic_DNA"/>
</dbReference>
<evidence type="ECO:0000313" key="3">
    <source>
        <dbReference type="Proteomes" id="UP000466864"/>
    </source>
</evidence>
<keyword evidence="2" id="KW-0238">DNA-binding</keyword>
<dbReference type="Proteomes" id="UP000466864">
    <property type="component" value="Unassembled WGS sequence"/>
</dbReference>
<dbReference type="GO" id="GO:0003677">
    <property type="term" value="F:DNA binding"/>
    <property type="evidence" value="ECO:0007669"/>
    <property type="project" value="UniProtKB-KW"/>
</dbReference>
<dbReference type="InterPro" id="IPR005175">
    <property type="entry name" value="PPC_dom"/>
</dbReference>
<dbReference type="SUPFAM" id="SSF117856">
    <property type="entry name" value="AF0104/ALDC/Ptd012-like"/>
    <property type="match status" value="1"/>
</dbReference>
<comment type="caution">
    <text evidence="2">The sequence shown here is derived from an EMBL/GenBank/DDBJ whole genome shotgun (WGS) entry which is preliminary data.</text>
</comment>
<gene>
    <name evidence="2" type="ORF">FYJ60_07740</name>
</gene>
<feature type="domain" description="PPC" evidence="1">
    <location>
        <begin position="3"/>
        <end position="142"/>
    </location>
</feature>
<dbReference type="PANTHER" id="PTHR34988:SF1">
    <property type="entry name" value="DNA-BINDING PROTEIN"/>
    <property type="match status" value="1"/>
</dbReference>
<dbReference type="InterPro" id="IPR025707">
    <property type="entry name" value="DNA_bp_PD1"/>
</dbReference>
<dbReference type="Pfam" id="PF03479">
    <property type="entry name" value="PCC"/>
    <property type="match status" value="1"/>
</dbReference>
<dbReference type="RefSeq" id="WP_154458121.1">
    <property type="nucleotide sequence ID" value="NZ_VUMV01000005.1"/>
</dbReference>
<evidence type="ECO:0000259" key="1">
    <source>
        <dbReference type="PROSITE" id="PS51742"/>
    </source>
</evidence>
<evidence type="ECO:0000313" key="2">
    <source>
        <dbReference type="EMBL" id="MST82205.1"/>
    </source>
</evidence>
<accession>A0A7X2P8V1</accession>
<name>A0A7X2P8V1_9FIRM</name>
<organism evidence="2 3">
    <name type="scientific">Bilifractor porci</name>
    <dbReference type="NCBI Taxonomy" id="2606636"/>
    <lineage>
        <taxon>Bacteria</taxon>
        <taxon>Bacillati</taxon>
        <taxon>Bacillota</taxon>
        <taxon>Clostridia</taxon>
        <taxon>Lachnospirales</taxon>
        <taxon>Lachnospiraceae</taxon>
        <taxon>Bilifractor</taxon>
    </lineage>
</organism>
<protein>
    <submittedName>
        <fullName evidence="2">DNA-binding protein</fullName>
    </submittedName>
</protein>
<sequence length="142" mass="16068">MEYRQYQNVYVVRLDRGELVVDKLQELVQKEHISLAKIEGLGAADFLKAGLYDVETREFKCKEFHEPLEILSLIGNVTVMDGKPYFHIHIAVSDEQQRAWGGHLKEARIGGTGEIFLTVLDGTVGRMQDRIGNTGLNIFSFS</sequence>
<dbReference type="CDD" id="cd11378">
    <property type="entry name" value="DUF296"/>
    <property type="match status" value="1"/>
</dbReference>
<dbReference type="PIRSF" id="PIRSF016702">
    <property type="entry name" value="DNA_bp_PD1"/>
    <property type="match status" value="1"/>
</dbReference>
<proteinExistence type="predicted"/>
<keyword evidence="3" id="KW-1185">Reference proteome</keyword>
<reference evidence="2 3" key="1">
    <citation type="submission" date="2019-08" db="EMBL/GenBank/DDBJ databases">
        <title>In-depth cultivation of the pig gut microbiome towards novel bacterial diversity and tailored functional studies.</title>
        <authorList>
            <person name="Wylensek D."/>
            <person name="Hitch T.C.A."/>
            <person name="Clavel T."/>
        </authorList>
    </citation>
    <scope>NUCLEOTIDE SEQUENCE [LARGE SCALE GENOMIC DNA]</scope>
    <source>
        <strain evidence="2 3">Oil+RF-744-WCA-WT-13</strain>
    </source>
</reference>